<proteinExistence type="predicted"/>
<evidence type="ECO:0000313" key="6">
    <source>
        <dbReference type="RefSeq" id="XP_048318107.1"/>
    </source>
</evidence>
<evidence type="ECO:0000256" key="2">
    <source>
        <dbReference type="ARBA" id="ARBA00022679"/>
    </source>
</evidence>
<sequence length="360" mass="40377">MEAQSSSNKSLAENGEVHSRSDANMLRVVKAGQNIVKDEIAKHFDIKSLPSSIKSIRIVDVGCFYGSTTVNAMHNVMDAIKSKYQSEGLENQVPEFEVFFNDLESNNFNALFKFLPPNRDYFAAALPASFFNPILPKQSFHVVHSSNSLNWLSEIPKELTDSSSPAWNKGKIHYTNAHMEVVEAYSAQYAKDLQRFLGARAHDVAVGGLMALLVPSVPEIHLSSETLSCSDFVIFGDCMTDMAKEGIIKEEQVDSFNLGFYFSCPKELKEIIERNGEFSIESMAKLDGLTSNTVPIEKRALILRGGLEGIFKRHFESDEVVDEIFDRYSKKVLSSTLHLRPETHKMAVVFILLKRKPLID</sequence>
<dbReference type="Gene3D" id="1.10.1200.270">
    <property type="entry name" value="Methyltransferase, alpha-helical capping domain"/>
    <property type="match status" value="1"/>
</dbReference>
<keyword evidence="5" id="KW-1185">Reference proteome</keyword>
<dbReference type="InterPro" id="IPR042086">
    <property type="entry name" value="MeTrfase_capping"/>
</dbReference>
<organism evidence="5 6">
    <name type="scientific">Ziziphus jujuba</name>
    <name type="common">Chinese jujube</name>
    <name type="synonym">Ziziphus sativa</name>
    <dbReference type="NCBI Taxonomy" id="326968"/>
    <lineage>
        <taxon>Eukaryota</taxon>
        <taxon>Viridiplantae</taxon>
        <taxon>Streptophyta</taxon>
        <taxon>Embryophyta</taxon>
        <taxon>Tracheophyta</taxon>
        <taxon>Spermatophyta</taxon>
        <taxon>Magnoliopsida</taxon>
        <taxon>eudicotyledons</taxon>
        <taxon>Gunneridae</taxon>
        <taxon>Pentapetalae</taxon>
        <taxon>rosids</taxon>
        <taxon>fabids</taxon>
        <taxon>Rosales</taxon>
        <taxon>Rhamnaceae</taxon>
        <taxon>Paliureae</taxon>
        <taxon>Ziziphus</taxon>
    </lineage>
</organism>
<dbReference type="InterPro" id="IPR029063">
    <property type="entry name" value="SAM-dependent_MTases_sf"/>
</dbReference>
<keyword evidence="2" id="KW-0808">Transferase</keyword>
<gene>
    <name evidence="6" type="primary">LOC107429365</name>
    <name evidence="7" type="synonym">LOC132800259</name>
</gene>
<accession>A0ABM3I0H2</accession>
<evidence type="ECO:0000256" key="1">
    <source>
        <dbReference type="ARBA" id="ARBA00022603"/>
    </source>
</evidence>
<dbReference type="Pfam" id="PF03492">
    <property type="entry name" value="Methyltransf_7"/>
    <property type="match status" value="1"/>
</dbReference>
<dbReference type="Gene3D" id="3.40.50.150">
    <property type="entry name" value="Vaccinia Virus protein VP39"/>
    <property type="match status" value="1"/>
</dbReference>
<dbReference type="PANTHER" id="PTHR31009">
    <property type="entry name" value="S-ADENOSYL-L-METHIONINE:CARBOXYL METHYLTRANSFERASE FAMILY PROTEIN"/>
    <property type="match status" value="1"/>
</dbReference>
<keyword evidence="4" id="KW-0460">Magnesium</keyword>
<dbReference type="GeneID" id="107429365"/>
<protein>
    <submittedName>
        <fullName evidence="6 7">Loganic acid O-methyltransferase-like</fullName>
    </submittedName>
</protein>
<dbReference type="RefSeq" id="XP_060669532.1">
    <property type="nucleotide sequence ID" value="XM_060813549.1"/>
</dbReference>
<reference evidence="6 7" key="1">
    <citation type="submission" date="2025-05" db="UniProtKB">
        <authorList>
            <consortium name="RefSeq"/>
        </authorList>
    </citation>
    <scope>IDENTIFICATION</scope>
    <source>
        <tissue evidence="6 7">Seedling</tissue>
    </source>
</reference>
<name>A0ABM3I0H2_ZIZJJ</name>
<evidence type="ECO:0000256" key="3">
    <source>
        <dbReference type="ARBA" id="ARBA00022723"/>
    </source>
</evidence>
<dbReference type="Proteomes" id="UP001652623">
    <property type="component" value="Chromosome 12"/>
</dbReference>
<evidence type="ECO:0000313" key="5">
    <source>
        <dbReference type="Proteomes" id="UP001652623"/>
    </source>
</evidence>
<dbReference type="RefSeq" id="XP_048318107.1">
    <property type="nucleotide sequence ID" value="XM_048462150.2"/>
</dbReference>
<keyword evidence="1" id="KW-0489">Methyltransferase</keyword>
<dbReference type="SUPFAM" id="SSF53335">
    <property type="entry name" value="S-adenosyl-L-methionine-dependent methyltransferases"/>
    <property type="match status" value="1"/>
</dbReference>
<dbReference type="InterPro" id="IPR005299">
    <property type="entry name" value="MeTrfase_7"/>
</dbReference>
<evidence type="ECO:0000256" key="4">
    <source>
        <dbReference type="ARBA" id="ARBA00022842"/>
    </source>
</evidence>
<keyword evidence="3" id="KW-0479">Metal-binding</keyword>
<evidence type="ECO:0000313" key="7">
    <source>
        <dbReference type="RefSeq" id="XP_060669532.1"/>
    </source>
</evidence>